<protein>
    <recommendedName>
        <fullName evidence="1">Tlde1 domain-containing protein</fullName>
    </recommendedName>
</protein>
<organism evidence="2 3">
    <name type="scientific">Paraburkholderia solisilvae</name>
    <dbReference type="NCBI Taxonomy" id="624376"/>
    <lineage>
        <taxon>Bacteria</taxon>
        <taxon>Pseudomonadati</taxon>
        <taxon>Pseudomonadota</taxon>
        <taxon>Betaproteobacteria</taxon>
        <taxon>Burkholderiales</taxon>
        <taxon>Burkholderiaceae</taxon>
        <taxon>Paraburkholderia</taxon>
    </lineage>
</organism>
<evidence type="ECO:0000313" key="3">
    <source>
        <dbReference type="Proteomes" id="UP000494329"/>
    </source>
</evidence>
<reference evidence="2 3" key="1">
    <citation type="submission" date="2020-04" db="EMBL/GenBank/DDBJ databases">
        <authorList>
            <person name="De Canck E."/>
        </authorList>
    </citation>
    <scope>NUCLEOTIDE SEQUENCE [LARGE SCALE GENOMIC DNA]</scope>
    <source>
        <strain evidence="2 3">LMG 29739</strain>
    </source>
</reference>
<accession>A0A6J5EWK9</accession>
<keyword evidence="3" id="KW-1185">Reference proteome</keyword>
<dbReference type="AlphaFoldDB" id="A0A6J5EWK9"/>
<gene>
    <name evidence="2" type="ORF">LMG29739_05573</name>
</gene>
<evidence type="ECO:0000313" key="2">
    <source>
        <dbReference type="EMBL" id="CAB3769572.1"/>
    </source>
</evidence>
<dbReference type="Proteomes" id="UP000494329">
    <property type="component" value="Unassembled WGS sequence"/>
</dbReference>
<dbReference type="InterPro" id="IPR021225">
    <property type="entry name" value="Tlde1_dom"/>
</dbReference>
<dbReference type="RefSeq" id="WP_175114713.1">
    <property type="nucleotide sequence ID" value="NZ_CADIKF010000064.1"/>
</dbReference>
<feature type="domain" description="Tlde1" evidence="1">
    <location>
        <begin position="25"/>
        <end position="140"/>
    </location>
</feature>
<sequence length="160" mass="18074">MPVQCTFRLNNEPTSTLYCSGFGGVTAYSGQKDGRDNPRAVAIEKIGPIPPGRYYLIDRHSGGRLGWFHDLVSSYNPYTSDRSRWFMLWNERSGDATFINGVKRGDFRLHPEGRLRVSEGCITVVSGTEFDRLERYLRSRPPDLPVPGTNDNAYGIVEVR</sequence>
<evidence type="ECO:0000259" key="1">
    <source>
        <dbReference type="Pfam" id="PF10908"/>
    </source>
</evidence>
<dbReference type="Pfam" id="PF10908">
    <property type="entry name" value="Tlde1_dom"/>
    <property type="match status" value="1"/>
</dbReference>
<proteinExistence type="predicted"/>
<dbReference type="EMBL" id="CADIKF010000064">
    <property type="protein sequence ID" value="CAB3769572.1"/>
    <property type="molecule type" value="Genomic_DNA"/>
</dbReference>
<name>A0A6J5EWK9_9BURK</name>